<gene>
    <name evidence="1" type="ORF">B296_00013289</name>
</gene>
<dbReference type="EMBL" id="AMZH03007253">
    <property type="protein sequence ID" value="RRT61774.1"/>
    <property type="molecule type" value="Genomic_DNA"/>
</dbReference>
<name>A0A426ZCS6_ENSVE</name>
<protein>
    <submittedName>
        <fullName evidence="1">Uncharacterized protein</fullName>
    </submittedName>
</protein>
<proteinExistence type="predicted"/>
<comment type="caution">
    <text evidence="1">The sequence shown here is derived from an EMBL/GenBank/DDBJ whole genome shotgun (WGS) entry which is preliminary data.</text>
</comment>
<sequence>MFKFVNMMMDIGVTRQLDFQDLVPLPCELMPSLCHTALLDCWKAEMNKHYSDPSLFRAMYHAYGWPYLRLGLLKVLIPFFIETR</sequence>
<reference evidence="1 2" key="1">
    <citation type="journal article" date="2014" name="Agronomy (Basel)">
        <title>A Draft Genome Sequence for Ensete ventricosum, the Drought-Tolerant Tree Against Hunger.</title>
        <authorList>
            <person name="Harrison J."/>
            <person name="Moore K.A."/>
            <person name="Paszkiewicz K."/>
            <person name="Jones T."/>
            <person name="Grant M."/>
            <person name="Ambacheew D."/>
            <person name="Muzemil S."/>
            <person name="Studholme D.J."/>
        </authorList>
    </citation>
    <scope>NUCLEOTIDE SEQUENCE [LARGE SCALE GENOMIC DNA]</scope>
</reference>
<evidence type="ECO:0000313" key="2">
    <source>
        <dbReference type="Proteomes" id="UP000287651"/>
    </source>
</evidence>
<evidence type="ECO:0000313" key="1">
    <source>
        <dbReference type="EMBL" id="RRT61774.1"/>
    </source>
</evidence>
<accession>A0A426ZCS6</accession>
<organism evidence="1 2">
    <name type="scientific">Ensete ventricosum</name>
    <name type="common">Abyssinian banana</name>
    <name type="synonym">Musa ensete</name>
    <dbReference type="NCBI Taxonomy" id="4639"/>
    <lineage>
        <taxon>Eukaryota</taxon>
        <taxon>Viridiplantae</taxon>
        <taxon>Streptophyta</taxon>
        <taxon>Embryophyta</taxon>
        <taxon>Tracheophyta</taxon>
        <taxon>Spermatophyta</taxon>
        <taxon>Magnoliopsida</taxon>
        <taxon>Liliopsida</taxon>
        <taxon>Zingiberales</taxon>
        <taxon>Musaceae</taxon>
        <taxon>Ensete</taxon>
    </lineage>
</organism>
<dbReference type="AlphaFoldDB" id="A0A426ZCS6"/>
<dbReference type="Proteomes" id="UP000287651">
    <property type="component" value="Unassembled WGS sequence"/>
</dbReference>